<accession>A0A7V2AUG5</accession>
<dbReference type="Gene3D" id="3.30.750.24">
    <property type="entry name" value="STAS domain"/>
    <property type="match status" value="1"/>
</dbReference>
<sequence>MRLESLELEKLALRVEADDFEEWEILRKISSLAMVAYDCAVSSILLRPPPALGTDSLRAVEALVERNPVIRLTREVADTERNEFGFVVVCREQGFICLRHADDRNHYAIYVEGVERNVDLASRISYIIANLLGFSTLLSFEVRFGLYELLSNIVEHGLKEDGRQWVQISLQRKVDKLNVSIVDKGMAFDPTEAAEFDLAAYLRGGRRRGLGLIMTRKIAEQLLYRRECGHNKTFFEKSMPSLGRNRKENAMSRFEIESSRTVRDGARLFLLSGDLDTKGALVIEDLIEQLLEENILKAILDFDKVAFVSSAGVGVLLGLVSTIREKGGEVFFVNLSPKVKSVFGLLNLDDYFKVLEEEAFTG</sequence>
<dbReference type="CDD" id="cd16936">
    <property type="entry name" value="HATPase_RsbW-like"/>
    <property type="match status" value="1"/>
</dbReference>
<dbReference type="CDD" id="cd07043">
    <property type="entry name" value="STAS_anti-anti-sigma_factors"/>
    <property type="match status" value="1"/>
</dbReference>
<dbReference type="InterPro" id="IPR002645">
    <property type="entry name" value="STAS_dom"/>
</dbReference>
<name>A0A7V2AUG5_UNCEI</name>
<dbReference type="InterPro" id="IPR003594">
    <property type="entry name" value="HATPase_dom"/>
</dbReference>
<evidence type="ECO:0000256" key="2">
    <source>
        <dbReference type="RuleBase" id="RU003749"/>
    </source>
</evidence>
<dbReference type="GO" id="GO:0043856">
    <property type="term" value="F:anti-sigma factor antagonist activity"/>
    <property type="evidence" value="ECO:0007669"/>
    <property type="project" value="InterPro"/>
</dbReference>
<dbReference type="SUPFAM" id="SSF52091">
    <property type="entry name" value="SpoIIaa-like"/>
    <property type="match status" value="1"/>
</dbReference>
<dbReference type="InterPro" id="IPR003658">
    <property type="entry name" value="Anti-sigma_ant"/>
</dbReference>
<dbReference type="InterPro" id="IPR036513">
    <property type="entry name" value="STAS_dom_sf"/>
</dbReference>
<protein>
    <recommendedName>
        <fullName evidence="2">Anti-sigma factor antagonist</fullName>
    </recommendedName>
</protein>
<dbReference type="InterPro" id="IPR036890">
    <property type="entry name" value="HATPase_C_sf"/>
</dbReference>
<feature type="domain" description="STAS" evidence="3">
    <location>
        <begin position="256"/>
        <end position="362"/>
    </location>
</feature>
<comment type="similarity">
    <text evidence="1 2">Belongs to the anti-sigma-factor antagonist family.</text>
</comment>
<evidence type="ECO:0000313" key="4">
    <source>
        <dbReference type="EMBL" id="HER43470.1"/>
    </source>
</evidence>
<evidence type="ECO:0000259" key="3">
    <source>
        <dbReference type="PROSITE" id="PS50801"/>
    </source>
</evidence>
<reference evidence="4" key="1">
    <citation type="journal article" date="2020" name="mSystems">
        <title>Genome- and Community-Level Interaction Insights into Carbon Utilization and Element Cycling Functions of Hydrothermarchaeota in Hydrothermal Sediment.</title>
        <authorList>
            <person name="Zhou Z."/>
            <person name="Liu Y."/>
            <person name="Xu W."/>
            <person name="Pan J."/>
            <person name="Luo Z.H."/>
            <person name="Li M."/>
        </authorList>
    </citation>
    <scope>NUCLEOTIDE SEQUENCE [LARGE SCALE GENOMIC DNA]</scope>
    <source>
        <strain evidence="4">SpSt-1233</strain>
    </source>
</reference>
<dbReference type="SUPFAM" id="SSF55874">
    <property type="entry name" value="ATPase domain of HSP90 chaperone/DNA topoisomerase II/histidine kinase"/>
    <property type="match status" value="1"/>
</dbReference>
<dbReference type="AlphaFoldDB" id="A0A7V2AUG5"/>
<dbReference type="Gene3D" id="3.30.565.10">
    <property type="entry name" value="Histidine kinase-like ATPase, C-terminal domain"/>
    <property type="match status" value="1"/>
</dbReference>
<dbReference type="Pfam" id="PF13581">
    <property type="entry name" value="HATPase_c_2"/>
    <property type="match status" value="1"/>
</dbReference>
<dbReference type="EMBL" id="DSEC01000236">
    <property type="protein sequence ID" value="HER43470.1"/>
    <property type="molecule type" value="Genomic_DNA"/>
</dbReference>
<dbReference type="NCBIfam" id="TIGR00377">
    <property type="entry name" value="ant_ant_sig"/>
    <property type="match status" value="1"/>
</dbReference>
<evidence type="ECO:0000256" key="1">
    <source>
        <dbReference type="ARBA" id="ARBA00009013"/>
    </source>
</evidence>
<comment type="caution">
    <text evidence="4">The sequence shown here is derived from an EMBL/GenBank/DDBJ whole genome shotgun (WGS) entry which is preliminary data.</text>
</comment>
<dbReference type="PROSITE" id="PS50801">
    <property type="entry name" value="STAS"/>
    <property type="match status" value="1"/>
</dbReference>
<dbReference type="PANTHER" id="PTHR33495">
    <property type="entry name" value="ANTI-SIGMA FACTOR ANTAGONIST TM_1081-RELATED-RELATED"/>
    <property type="match status" value="1"/>
</dbReference>
<dbReference type="Pfam" id="PF01740">
    <property type="entry name" value="STAS"/>
    <property type="match status" value="1"/>
</dbReference>
<gene>
    <name evidence="4" type="ORF">ENO08_03325</name>
</gene>
<organism evidence="4">
    <name type="scientific">Eiseniibacteriota bacterium</name>
    <dbReference type="NCBI Taxonomy" id="2212470"/>
    <lineage>
        <taxon>Bacteria</taxon>
        <taxon>Candidatus Eiseniibacteriota</taxon>
    </lineage>
</organism>
<dbReference type="Proteomes" id="UP000886069">
    <property type="component" value="Unassembled WGS sequence"/>
</dbReference>
<proteinExistence type="inferred from homology"/>